<accession>A0A7R8ZB49</accession>
<dbReference type="AlphaFoldDB" id="A0A7R8ZB49"/>
<protein>
    <recommendedName>
        <fullName evidence="1">F-box domain-containing protein</fullName>
    </recommendedName>
</protein>
<dbReference type="SMART" id="SM00256">
    <property type="entry name" value="FBOX"/>
    <property type="match status" value="1"/>
</dbReference>
<organism evidence="2">
    <name type="scientific">Timema douglasi</name>
    <name type="common">Walking stick</name>
    <dbReference type="NCBI Taxonomy" id="61478"/>
    <lineage>
        <taxon>Eukaryota</taxon>
        <taxon>Metazoa</taxon>
        <taxon>Ecdysozoa</taxon>
        <taxon>Arthropoda</taxon>
        <taxon>Hexapoda</taxon>
        <taxon>Insecta</taxon>
        <taxon>Pterygota</taxon>
        <taxon>Neoptera</taxon>
        <taxon>Polyneoptera</taxon>
        <taxon>Phasmatodea</taxon>
        <taxon>Timematodea</taxon>
        <taxon>Timematoidea</taxon>
        <taxon>Timematidae</taxon>
        <taxon>Timema</taxon>
    </lineage>
</organism>
<dbReference type="Gene3D" id="3.30.420.40">
    <property type="match status" value="1"/>
</dbReference>
<reference evidence="2" key="1">
    <citation type="submission" date="2020-11" db="EMBL/GenBank/DDBJ databases">
        <authorList>
            <person name="Tran Van P."/>
        </authorList>
    </citation>
    <scope>NUCLEOTIDE SEQUENCE</scope>
</reference>
<dbReference type="InterPro" id="IPR001810">
    <property type="entry name" value="F-box_dom"/>
</dbReference>
<dbReference type="SUPFAM" id="SSF53067">
    <property type="entry name" value="Actin-like ATPase domain"/>
    <property type="match status" value="1"/>
</dbReference>
<dbReference type="SUPFAM" id="SSF81383">
    <property type="entry name" value="F-box domain"/>
    <property type="match status" value="1"/>
</dbReference>
<dbReference type="InterPro" id="IPR004000">
    <property type="entry name" value="Actin"/>
</dbReference>
<evidence type="ECO:0000313" key="2">
    <source>
        <dbReference type="EMBL" id="CAD7201189.1"/>
    </source>
</evidence>
<dbReference type="InterPro" id="IPR036047">
    <property type="entry name" value="F-box-like_dom_sf"/>
</dbReference>
<dbReference type="Gene3D" id="3.90.640.10">
    <property type="entry name" value="Actin, Chain A, domain 4"/>
    <property type="match status" value="1"/>
</dbReference>
<dbReference type="Pfam" id="PF00022">
    <property type="entry name" value="Actin"/>
    <property type="match status" value="1"/>
</dbReference>
<name>A0A7R8ZB49_TIMDO</name>
<dbReference type="EMBL" id="OA568134">
    <property type="protein sequence ID" value="CAD7201189.1"/>
    <property type="molecule type" value="Genomic_DNA"/>
</dbReference>
<dbReference type="InterPro" id="IPR043129">
    <property type="entry name" value="ATPase_NBD"/>
</dbReference>
<dbReference type="CDD" id="cd09917">
    <property type="entry name" value="F-box_SF"/>
    <property type="match status" value="1"/>
</dbReference>
<dbReference type="Pfam" id="PF12937">
    <property type="entry name" value="F-box-like"/>
    <property type="match status" value="1"/>
</dbReference>
<evidence type="ECO:0000259" key="1">
    <source>
        <dbReference type="PROSITE" id="PS50181"/>
    </source>
</evidence>
<dbReference type="Gene3D" id="1.20.1280.50">
    <property type="match status" value="1"/>
</dbReference>
<gene>
    <name evidence="2" type="ORF">TDIB3V08_LOCUS7392</name>
</gene>
<proteinExistence type="predicted"/>
<feature type="domain" description="F-box" evidence="1">
    <location>
        <begin position="1"/>
        <end position="46"/>
    </location>
</feature>
<sequence>MGQSYLPEEIWFRVCLYLAAEDILSLGCTSKFFNKVIDNKYLWKKVWQKIVSKRKLVYEDDELLRDYDANFMLIFEDTELLRDYGVNFKSMCQRLNRVWKNIEPDVLSNPSKIRTSTPVKKLCPLIEFPKITSTEKVFIVNFGQKHVKLACPFAYNNYCIYTLSKPDTHLEPCVGTPQKKTPLCSFCDSVRSYCQLKSAHNYLDSSEWEQNPSGYASLSTELSLEMRELFRSLNLELVAPPKARQRGRTYLLAAQAPTHFFKKTNIQSHTQQRNSILLFCEPLYFPAESRRQLLHFFFRYCKVNGLWFVKKPIIYSDLNNVFYSSYIVVDSGAFSTTVAIVINNQVTPGMWQEVPVGGWHLAQHLKEAMAKDVKYPDNKKVPVFVLDSFVVKRECCLNPTGDKSVPAARKRRENMIVHMDSSCGRHISTWSLSLGRERVDATETMFAIMNLPQVIKELVEILPEEIMAACLGNIICTGDNARIKYFVPRLCYELERIFPSVTIRANILLKNSIPMASTFLVSLLSKVQVSAAYVAMGMKYALCSTSLHF</sequence>
<dbReference type="PROSITE" id="PS50181">
    <property type="entry name" value="FBOX"/>
    <property type="match status" value="1"/>
</dbReference>
<dbReference type="PANTHER" id="PTHR11937">
    <property type="entry name" value="ACTIN"/>
    <property type="match status" value="1"/>
</dbReference>